<dbReference type="InterPro" id="IPR024571">
    <property type="entry name" value="ERAP1-like_C_dom"/>
</dbReference>
<gene>
    <name evidence="14" type="primary">TBLA0E03650</name>
    <name evidence="14" type="ORF">TBLA_0E03650</name>
</gene>
<comment type="cofactor">
    <cofactor evidence="8 10">
        <name>Zn(2+)</name>
        <dbReference type="ChEBI" id="CHEBI:29105"/>
    </cofactor>
    <text evidence="8 10">Binds 1 zinc ion per subunit.</text>
</comment>
<feature type="binding site" evidence="8">
    <location>
        <position position="323"/>
    </location>
    <ligand>
        <name>Zn(2+)</name>
        <dbReference type="ChEBI" id="CHEBI:29105"/>
        <note>catalytic</note>
    </ligand>
</feature>
<evidence type="ECO:0000256" key="6">
    <source>
        <dbReference type="ARBA" id="ARBA00023049"/>
    </source>
</evidence>
<dbReference type="eggNOG" id="KOG1046">
    <property type="taxonomic scope" value="Eukaryota"/>
</dbReference>
<name>I2H4W7_HENB6</name>
<proteinExistence type="inferred from homology"/>
<feature type="binding site" evidence="8">
    <location>
        <position position="327"/>
    </location>
    <ligand>
        <name>Zn(2+)</name>
        <dbReference type="ChEBI" id="CHEBI:29105"/>
        <note>catalytic</note>
    </ligand>
</feature>
<dbReference type="Pfam" id="PF17900">
    <property type="entry name" value="Peptidase_M1_N"/>
    <property type="match status" value="1"/>
</dbReference>
<dbReference type="InterPro" id="IPR045357">
    <property type="entry name" value="Aminopeptidase_N-like_N"/>
</dbReference>
<dbReference type="AlphaFoldDB" id="I2H4W7"/>
<dbReference type="GO" id="GO:0005854">
    <property type="term" value="C:nascent polypeptide-associated complex"/>
    <property type="evidence" value="ECO:0007669"/>
    <property type="project" value="EnsemblFungi"/>
</dbReference>
<dbReference type="SUPFAM" id="SSF63737">
    <property type="entry name" value="Leukotriene A4 hydrolase N-terminal domain"/>
    <property type="match status" value="1"/>
</dbReference>
<dbReference type="GO" id="GO:0006508">
    <property type="term" value="P:proteolysis"/>
    <property type="evidence" value="ECO:0007669"/>
    <property type="project" value="UniProtKB-KW"/>
</dbReference>
<dbReference type="InterPro" id="IPR050344">
    <property type="entry name" value="Peptidase_M1_aminopeptidases"/>
</dbReference>
<dbReference type="EMBL" id="HE806320">
    <property type="protein sequence ID" value="CCH61419.1"/>
    <property type="molecule type" value="Genomic_DNA"/>
</dbReference>
<dbReference type="Pfam" id="PF01433">
    <property type="entry name" value="Peptidase_M1"/>
    <property type="match status" value="1"/>
</dbReference>
<evidence type="ECO:0000256" key="4">
    <source>
        <dbReference type="ARBA" id="ARBA00022801"/>
    </source>
</evidence>
<evidence type="ECO:0000256" key="3">
    <source>
        <dbReference type="ARBA" id="ARBA00022723"/>
    </source>
</evidence>
<keyword evidence="6 10" id="KW-0482">Metalloprotease</keyword>
<dbReference type="Gene3D" id="2.60.40.1910">
    <property type="match status" value="1"/>
</dbReference>
<evidence type="ECO:0000256" key="2">
    <source>
        <dbReference type="ARBA" id="ARBA00022670"/>
    </source>
</evidence>
<dbReference type="InterPro" id="IPR042097">
    <property type="entry name" value="Aminopeptidase_N-like_N_sf"/>
</dbReference>
<feature type="domain" description="ERAP1-like C-terminal" evidence="12">
    <location>
        <begin position="559"/>
        <end position="915"/>
    </location>
</feature>
<dbReference type="GO" id="GO:1990593">
    <property type="term" value="F:nascent polypeptide-associated complex binding"/>
    <property type="evidence" value="ECO:0007669"/>
    <property type="project" value="EnsemblFungi"/>
</dbReference>
<dbReference type="GO" id="GO:0008270">
    <property type="term" value="F:zinc ion binding"/>
    <property type="evidence" value="ECO:0007669"/>
    <property type="project" value="UniProtKB-UniRule"/>
</dbReference>
<dbReference type="InParanoid" id="I2H4W7"/>
<evidence type="ECO:0000313" key="14">
    <source>
        <dbReference type="EMBL" id="CCH61419.1"/>
    </source>
</evidence>
<dbReference type="InterPro" id="IPR014782">
    <property type="entry name" value="Peptidase_M1_dom"/>
</dbReference>
<protein>
    <recommendedName>
        <fullName evidence="10">Aminopeptidase</fullName>
        <ecNumber evidence="10">3.4.11.-</ecNumber>
    </recommendedName>
</protein>
<evidence type="ECO:0000259" key="12">
    <source>
        <dbReference type="Pfam" id="PF11838"/>
    </source>
</evidence>
<evidence type="ECO:0000256" key="8">
    <source>
        <dbReference type="PIRSR" id="PIRSR634016-3"/>
    </source>
</evidence>
<accession>I2H4W7</accession>
<reference evidence="14 15" key="1">
    <citation type="journal article" date="2011" name="Proc. Natl. Acad. Sci. U.S.A.">
        <title>Evolutionary erosion of yeast sex chromosomes by mating-type switching accidents.</title>
        <authorList>
            <person name="Gordon J.L."/>
            <person name="Armisen D."/>
            <person name="Proux-Wera E."/>
            <person name="Oheigeartaigh S.S."/>
            <person name="Byrne K.P."/>
            <person name="Wolfe K.H."/>
        </authorList>
    </citation>
    <scope>NUCLEOTIDE SEQUENCE [LARGE SCALE GENOMIC DNA]</scope>
    <source>
        <strain evidence="15">ATCC 34711 / CBS 6284 / DSM 70876 / NBRC 10599 / NRRL Y-10934 / UCD 77-7</strain>
    </source>
</reference>
<feature type="domain" description="Aminopeptidase N-like N-terminal" evidence="13">
    <location>
        <begin position="13"/>
        <end position="210"/>
    </location>
</feature>
<dbReference type="GO" id="GO:0043171">
    <property type="term" value="P:peptide catabolic process"/>
    <property type="evidence" value="ECO:0007669"/>
    <property type="project" value="TreeGrafter"/>
</dbReference>
<keyword evidence="3 8" id="KW-0479">Metal-binding</keyword>
<evidence type="ECO:0000259" key="13">
    <source>
        <dbReference type="Pfam" id="PF17900"/>
    </source>
</evidence>
<dbReference type="EC" id="3.4.11.-" evidence="10"/>
<dbReference type="PRINTS" id="PR00756">
    <property type="entry name" value="ALADIPTASE"/>
</dbReference>
<dbReference type="GO" id="GO:0070006">
    <property type="term" value="F:metalloaminopeptidase activity"/>
    <property type="evidence" value="ECO:0007669"/>
    <property type="project" value="TreeGrafter"/>
</dbReference>
<dbReference type="GO" id="GO:0016020">
    <property type="term" value="C:membrane"/>
    <property type="evidence" value="ECO:0007669"/>
    <property type="project" value="TreeGrafter"/>
</dbReference>
<keyword evidence="10" id="KW-0031">Aminopeptidase</keyword>
<keyword evidence="2 10" id="KW-0645">Protease</keyword>
<dbReference type="Gene3D" id="1.10.390.10">
    <property type="entry name" value="Neutral Protease Domain 2"/>
    <property type="match status" value="1"/>
</dbReference>
<dbReference type="PANTHER" id="PTHR11533">
    <property type="entry name" value="PROTEASE M1 ZINC METALLOPROTEASE"/>
    <property type="match status" value="1"/>
</dbReference>
<dbReference type="KEGG" id="tbl:TBLA_0E03650"/>
<sequence length="951" mass="108729">MPVSPLTLNNWVKPVHYDLKLDIDPTSSNFKGDALYTVKANSTTFDSFKLHCQDLVIISPKIIDKTNTIDLKVNYDKENQMVIFQLKDPSTSNVILESMDFTLSFSYIGKINSVKTNNDSTFGVFKSNFMDQTTGRSDNYIIATHCQPSFARTIFPCIDEPNIKTTFQLTLITLSKFKAISNSSISSTEIIEKTKKTIFQFNKTPLMTTSIFSFAIGDLEFMKGETKLPVSNRTIPIRIYAIKDVSLATFALDTVQKYLPILESYFNYSYPLDKLDFVLLPFLTDMAMENLGMITIHMNHMLLPPNILADKSISQQVQQVLVHELVHQWMGNTISFDSWEYLWFNEAFATWLACALLQENDDLSNYWDSDDYQIQILGSAMLNDSSKNSKSIYDISHKNIDDKKNVTSKSSTQDFFDAHSYNKGIAILRSFERCTGSNNVKLGLQKVFADKFFIEQCVKPLDIWTHVGNTLKSKNISNFFYSWTKLAGIPIVSVKMDDSKVNLTQHRFSNDIIDEKSRNEIEDVPYHIPLLSLLKDGGSDEKNVLMTDRTLTLDDTPILLLNHNSQGYYYVSYESIESYELISQSILNNTITEIDLLKIFDDIHAFLNTTYYQKPIHIEGALKLLKVLASDKIDLSSLIYLKPICKGLEVLQTITNSELLSNISNRNKKFKTIMIDSIIMPLFQKLKFSLKSPLFTEEELMNQTKLQILAQLLSLGKNEKLIIEYCSIYFKHVLQGPKQSIPFDIVSSTYIVNSTHFTTLKNWKKLFDLIKNSKGIASHIIDIDSNDKNQITALQNMALESISFSLELELINKVLNFINNSIDLTGIETSLFGLTFNGKCHVLSKGKPEKNNKLVEEIVWDWYTKYYPIWVKKASRPGSQASQNTRKSLHNITMVVFQMYATHDSAIKSFIKTSEEAIYNDTINLESIWNNVETRLQPKRKTLENMKLACV</sequence>
<dbReference type="InterPro" id="IPR001930">
    <property type="entry name" value="Peptidase_M1"/>
</dbReference>
<dbReference type="OrthoDB" id="10031169at2759"/>
<dbReference type="RefSeq" id="XP_004180938.1">
    <property type="nucleotide sequence ID" value="XM_004180890.1"/>
</dbReference>
<dbReference type="MEROPS" id="M01.017"/>
<dbReference type="PANTHER" id="PTHR11533:SF299">
    <property type="entry name" value="AMINOPEPTIDASE"/>
    <property type="match status" value="1"/>
</dbReference>
<evidence type="ECO:0000259" key="11">
    <source>
        <dbReference type="Pfam" id="PF01433"/>
    </source>
</evidence>
<dbReference type="GO" id="GO:2000765">
    <property type="term" value="P:regulation of cytoplasmic translation"/>
    <property type="evidence" value="ECO:0007669"/>
    <property type="project" value="EnsemblFungi"/>
</dbReference>
<dbReference type="Pfam" id="PF11838">
    <property type="entry name" value="ERAP1_C"/>
    <property type="match status" value="1"/>
</dbReference>
<dbReference type="GeneID" id="14496492"/>
<evidence type="ECO:0000256" key="9">
    <source>
        <dbReference type="PIRSR" id="PIRSR634016-4"/>
    </source>
</evidence>
<keyword evidence="4 10" id="KW-0378">Hydrolase</keyword>
<comment type="similarity">
    <text evidence="1 10">Belongs to the peptidase M1 family.</text>
</comment>
<dbReference type="GO" id="GO:0042277">
    <property type="term" value="F:peptide binding"/>
    <property type="evidence" value="ECO:0007669"/>
    <property type="project" value="TreeGrafter"/>
</dbReference>
<feature type="active site" description="Proton acceptor" evidence="7">
    <location>
        <position position="324"/>
    </location>
</feature>
<dbReference type="Gene3D" id="2.60.40.1730">
    <property type="entry name" value="tricorn interacting facor f3 domain"/>
    <property type="match status" value="1"/>
</dbReference>
<evidence type="ECO:0000256" key="7">
    <source>
        <dbReference type="PIRSR" id="PIRSR634016-1"/>
    </source>
</evidence>
<evidence type="ECO:0000313" key="15">
    <source>
        <dbReference type="Proteomes" id="UP000002866"/>
    </source>
</evidence>
<feature type="binding site" evidence="8">
    <location>
        <position position="346"/>
    </location>
    <ligand>
        <name>Zn(2+)</name>
        <dbReference type="ChEBI" id="CHEBI:29105"/>
        <note>catalytic</note>
    </ligand>
</feature>
<dbReference type="HOGENOM" id="CLU_003705_3_0_1"/>
<feature type="domain" description="Peptidase M1 membrane alanine aminopeptidase" evidence="11">
    <location>
        <begin position="250"/>
        <end position="483"/>
    </location>
</feature>
<dbReference type="CDD" id="cd09601">
    <property type="entry name" value="M1_APN-Q_like"/>
    <property type="match status" value="1"/>
</dbReference>
<dbReference type="InterPro" id="IPR034016">
    <property type="entry name" value="M1_APN-typ"/>
</dbReference>
<dbReference type="GO" id="GO:0042254">
    <property type="term" value="P:ribosome biogenesis"/>
    <property type="evidence" value="ECO:0007669"/>
    <property type="project" value="EnsemblFungi"/>
</dbReference>
<dbReference type="FunCoup" id="I2H4W7">
    <property type="interactions" value="122"/>
</dbReference>
<evidence type="ECO:0000256" key="10">
    <source>
        <dbReference type="RuleBase" id="RU364040"/>
    </source>
</evidence>
<keyword evidence="5 8" id="KW-0862">Zinc</keyword>
<evidence type="ECO:0000256" key="5">
    <source>
        <dbReference type="ARBA" id="ARBA00022833"/>
    </source>
</evidence>
<organism evidence="14 15">
    <name type="scientific">Henningerozyma blattae (strain ATCC 34711 / CBS 6284 / DSM 70876 / NBRC 10599 / NRRL Y-10934 / UCD 77-7)</name>
    <name type="common">Yeast</name>
    <name type="synonym">Tetrapisispora blattae</name>
    <dbReference type="NCBI Taxonomy" id="1071380"/>
    <lineage>
        <taxon>Eukaryota</taxon>
        <taxon>Fungi</taxon>
        <taxon>Dikarya</taxon>
        <taxon>Ascomycota</taxon>
        <taxon>Saccharomycotina</taxon>
        <taxon>Saccharomycetes</taxon>
        <taxon>Saccharomycetales</taxon>
        <taxon>Saccharomycetaceae</taxon>
        <taxon>Henningerozyma</taxon>
    </lineage>
</organism>
<feature type="site" description="Transition state stabilizer" evidence="9">
    <location>
        <position position="421"/>
    </location>
</feature>
<dbReference type="Proteomes" id="UP000002866">
    <property type="component" value="Chromosome 5"/>
</dbReference>
<keyword evidence="15" id="KW-1185">Reference proteome</keyword>
<dbReference type="InterPro" id="IPR027268">
    <property type="entry name" value="Peptidase_M4/M1_CTD_sf"/>
</dbReference>
<dbReference type="STRING" id="1071380.I2H4W7"/>
<dbReference type="SUPFAM" id="SSF55486">
    <property type="entry name" value="Metalloproteases ('zincins'), catalytic domain"/>
    <property type="match status" value="1"/>
</dbReference>
<dbReference type="OMA" id="DMAMENF"/>
<evidence type="ECO:0000256" key="1">
    <source>
        <dbReference type="ARBA" id="ARBA00010136"/>
    </source>
</evidence>